<dbReference type="InterPro" id="IPR013783">
    <property type="entry name" value="Ig-like_fold"/>
</dbReference>
<keyword evidence="2" id="KW-0479">Metal-binding</keyword>
<dbReference type="PROSITE" id="PS51873">
    <property type="entry name" value="TRIAD"/>
    <property type="match status" value="1"/>
</dbReference>
<dbReference type="Pfam" id="PF22191">
    <property type="entry name" value="IBR_1"/>
    <property type="match status" value="1"/>
</dbReference>
<dbReference type="Gene3D" id="2.60.40.10">
    <property type="entry name" value="Immunoglobulins"/>
    <property type="match status" value="1"/>
</dbReference>
<dbReference type="InterPro" id="IPR047540">
    <property type="entry name" value="BRcat_RBR_RNF31-like"/>
</dbReference>
<dbReference type="PANTHER" id="PTHR16004">
    <property type="entry name" value="RING FINGER PROTEIN 31-RELATED"/>
    <property type="match status" value="1"/>
</dbReference>
<evidence type="ECO:0000256" key="3">
    <source>
        <dbReference type="ARBA" id="ARBA00022737"/>
    </source>
</evidence>
<dbReference type="InterPro" id="IPR008962">
    <property type="entry name" value="PapD-like_sf"/>
</dbReference>
<dbReference type="PANTHER" id="PTHR16004:SF2">
    <property type="entry name" value="E3 UBIQUITIN-PROTEIN LIGASE LUBEL"/>
    <property type="match status" value="1"/>
</dbReference>
<evidence type="ECO:0000256" key="6">
    <source>
        <dbReference type="ARBA" id="ARBA00022833"/>
    </source>
</evidence>
<protein>
    <submittedName>
        <fullName evidence="10">E3 ubiquitin-protein ligase RNF31-like isoform X1</fullName>
    </submittedName>
</protein>
<dbReference type="PROSITE" id="PS50202">
    <property type="entry name" value="MSP"/>
    <property type="match status" value="1"/>
</dbReference>
<dbReference type="Pfam" id="PF18091">
    <property type="entry name" value="E3_UbLigase_RBR"/>
    <property type="match status" value="1"/>
</dbReference>
<keyword evidence="3" id="KW-0677">Repeat</keyword>
<reference evidence="10" key="1">
    <citation type="submission" date="2025-08" db="UniProtKB">
        <authorList>
            <consortium name="RefSeq"/>
        </authorList>
    </citation>
    <scope>IDENTIFICATION</scope>
</reference>
<evidence type="ECO:0000259" key="8">
    <source>
        <dbReference type="PROSITE" id="PS51873"/>
    </source>
</evidence>
<evidence type="ECO:0000259" key="7">
    <source>
        <dbReference type="PROSITE" id="PS50202"/>
    </source>
</evidence>
<name>A0ABM4DQF2_HYDVU</name>
<dbReference type="InterPro" id="IPR026254">
    <property type="entry name" value="RNF31-like"/>
</dbReference>
<sequence>MSATLPPQKIKKLQPVLIIEPENEMVFRGPFKDVVTTILKLKNPSDKKVCFKVNTTAPKRYCVRPNYGLIAPDVSVNVAVMLKPFDSKDIAEVRKHKFLIQSIFPPDDVAVSDVKALWKNLSKKYPVMDSKLKCVFELPSDENATEKVLYLKSKFSVAELEIHNVLFICEGELMRAEKLLEKNCNEIKVREWLKIMPKTFFEDLADPYIQDNVKCRMILTKYPNTSWGRAEMCLKLINLNKYDVEDCLEAVKSNLFYNDCIRFLECDCCMCFNIYPRHKLTSNLHCQCQYCFNCYIEYLDVAITQNHISHLVCANCQLPTEEAAHKSEYFQNLDNQIQHFVTTNKLAPERYTLFQEKLRDFNLLRDPKFRWCAHCPNYGYIWENKDNKMCCNKCQNYTCFLCKEKWLPQHDRITCEKFKEWKDANDPDLQKACAADLLSKNGIECPKCHFKYILVRGGCMHFTCTQCNYEFCSGCFLSFLKGGRCQVNPDCANKGLHAHHPRDCYFYLRDRSVDELRTFLENNNVEYDKDRPNQEMPDNQINGPYRCTIPISENYLDKPCGKDSPDNMAGLCKLHYIEYLVALVNKNNLDPVLILSIEDLNVVLTRSYKVLLKQNENEAIEEFHERLQEYVRTELPLLKRK</sequence>
<evidence type="ECO:0000313" key="9">
    <source>
        <dbReference type="Proteomes" id="UP001652625"/>
    </source>
</evidence>
<gene>
    <name evidence="10" type="primary">LOC136092472</name>
</gene>
<dbReference type="SUPFAM" id="SSF57850">
    <property type="entry name" value="RING/U-box"/>
    <property type="match status" value="3"/>
</dbReference>
<evidence type="ECO:0000256" key="1">
    <source>
        <dbReference type="ARBA" id="ARBA00022679"/>
    </source>
</evidence>
<dbReference type="InterPro" id="IPR002867">
    <property type="entry name" value="IBR_dom"/>
</dbReference>
<accession>A0ABM4DQF2</accession>
<dbReference type="CDD" id="cd20337">
    <property type="entry name" value="BRcat_RBR_HOIP"/>
    <property type="match status" value="1"/>
</dbReference>
<evidence type="ECO:0000256" key="2">
    <source>
        <dbReference type="ARBA" id="ARBA00022723"/>
    </source>
</evidence>
<proteinExistence type="predicted"/>
<dbReference type="InterPro" id="IPR047542">
    <property type="entry name" value="Rcat_RBR_RNF31-like"/>
</dbReference>
<evidence type="ECO:0000256" key="5">
    <source>
        <dbReference type="ARBA" id="ARBA00022786"/>
    </source>
</evidence>
<dbReference type="GeneID" id="136092472"/>
<evidence type="ECO:0000313" key="10">
    <source>
        <dbReference type="RefSeq" id="XP_065676825.1"/>
    </source>
</evidence>
<dbReference type="InterPro" id="IPR041031">
    <property type="entry name" value="RNF31_C"/>
</dbReference>
<keyword evidence="6" id="KW-0862">Zinc</keyword>
<dbReference type="InterPro" id="IPR044066">
    <property type="entry name" value="TRIAD_supradom"/>
</dbReference>
<feature type="domain" description="RING-type" evidence="8">
    <location>
        <begin position="264"/>
        <end position="503"/>
    </location>
</feature>
<dbReference type="Gene3D" id="3.30.40.10">
    <property type="entry name" value="Zinc/RING finger domain, C3HC4 (zinc finger)"/>
    <property type="match status" value="1"/>
</dbReference>
<keyword evidence="9" id="KW-1185">Reference proteome</keyword>
<dbReference type="SUPFAM" id="SSF49354">
    <property type="entry name" value="PapD-like"/>
    <property type="match status" value="1"/>
</dbReference>
<evidence type="ECO:0000256" key="4">
    <source>
        <dbReference type="ARBA" id="ARBA00022771"/>
    </source>
</evidence>
<dbReference type="InterPro" id="IPR000535">
    <property type="entry name" value="MSP_dom"/>
</dbReference>
<dbReference type="Pfam" id="PF01485">
    <property type="entry name" value="IBR"/>
    <property type="match status" value="1"/>
</dbReference>
<dbReference type="Pfam" id="PF00635">
    <property type="entry name" value="Motile_Sperm"/>
    <property type="match status" value="1"/>
</dbReference>
<organism evidence="9 10">
    <name type="scientific">Hydra vulgaris</name>
    <name type="common">Hydra</name>
    <name type="synonym">Hydra attenuata</name>
    <dbReference type="NCBI Taxonomy" id="6087"/>
    <lineage>
        <taxon>Eukaryota</taxon>
        <taxon>Metazoa</taxon>
        <taxon>Cnidaria</taxon>
        <taxon>Hydrozoa</taxon>
        <taxon>Hydroidolina</taxon>
        <taxon>Anthoathecata</taxon>
        <taxon>Aplanulata</taxon>
        <taxon>Hydridae</taxon>
        <taxon>Hydra</taxon>
    </lineage>
</organism>
<dbReference type="SMART" id="SM00647">
    <property type="entry name" value="IBR"/>
    <property type="match status" value="2"/>
</dbReference>
<dbReference type="RefSeq" id="XP_065676825.1">
    <property type="nucleotide sequence ID" value="XM_065820753.1"/>
</dbReference>
<keyword evidence="4" id="KW-0863">Zinc-finger</keyword>
<keyword evidence="1" id="KW-0808">Transferase</keyword>
<dbReference type="InterPro" id="IPR013083">
    <property type="entry name" value="Znf_RING/FYVE/PHD"/>
</dbReference>
<dbReference type="CDD" id="cd20351">
    <property type="entry name" value="Rcat_RBR_HOIP"/>
    <property type="match status" value="1"/>
</dbReference>
<dbReference type="Proteomes" id="UP001652625">
    <property type="component" value="Chromosome 15"/>
</dbReference>
<feature type="domain" description="MSP" evidence="7">
    <location>
        <begin position="16"/>
        <end position="136"/>
    </location>
</feature>
<keyword evidence="5" id="KW-0833">Ubl conjugation pathway</keyword>